<evidence type="ECO:0000313" key="3">
    <source>
        <dbReference type="Ensembl" id="ENSLACP00000014483.2"/>
    </source>
</evidence>
<evidence type="ECO:0000256" key="1">
    <source>
        <dbReference type="PROSITE-ProRule" id="PRU00023"/>
    </source>
</evidence>
<feature type="repeat" description="ANK" evidence="1">
    <location>
        <begin position="46"/>
        <end position="78"/>
    </location>
</feature>
<dbReference type="SMART" id="SM00248">
    <property type="entry name" value="ANK"/>
    <property type="match status" value="2"/>
</dbReference>
<feature type="compositionally biased region" description="Polar residues" evidence="2">
    <location>
        <begin position="207"/>
        <end position="220"/>
    </location>
</feature>
<name>H3AXW2_LATCH</name>
<dbReference type="SUPFAM" id="SSF100934">
    <property type="entry name" value="Heat shock protein 70kD (HSP70), C-terminal subdomain"/>
    <property type="match status" value="1"/>
</dbReference>
<dbReference type="GeneTree" id="ENSGT00390000008829"/>
<dbReference type="InParanoid" id="H3AXW2"/>
<dbReference type="InterPro" id="IPR039323">
    <property type="entry name" value="ANKRD_45/46/60"/>
</dbReference>
<dbReference type="OrthoDB" id="194358at2759"/>
<accession>H3AXW2</accession>
<dbReference type="FunCoup" id="H3AXW2">
    <property type="interactions" value="3"/>
</dbReference>
<keyword evidence="4" id="KW-1185">Reference proteome</keyword>
<dbReference type="eggNOG" id="KOG0100">
    <property type="taxonomic scope" value="Eukaryota"/>
</dbReference>
<keyword evidence="1" id="KW-0040">ANK repeat</keyword>
<dbReference type="InterPro" id="IPR002110">
    <property type="entry name" value="Ankyrin_rpt"/>
</dbReference>
<organism evidence="3 4">
    <name type="scientific">Latimeria chalumnae</name>
    <name type="common">Coelacanth</name>
    <dbReference type="NCBI Taxonomy" id="7897"/>
    <lineage>
        <taxon>Eukaryota</taxon>
        <taxon>Metazoa</taxon>
        <taxon>Chordata</taxon>
        <taxon>Craniata</taxon>
        <taxon>Vertebrata</taxon>
        <taxon>Euteleostomi</taxon>
        <taxon>Coelacanthiformes</taxon>
        <taxon>Coelacanthidae</taxon>
        <taxon>Latimeria</taxon>
    </lineage>
</organism>
<dbReference type="OMA" id="ATPRKFW"/>
<sequence length="233" mass="26189">MSSPEVNPVLQCILTGDTEGLQQCFENPEDPNHEIASQQLQEQDIVGRSNLFMACMLGRSDILQELVKYGADINEVTSRGYSPLHSVAVWGHSETLRTLVELGADIQARNFQDERPKDVALRYMQTECVDILDWAEAKQALQMYISYIQGIITDPEKVQGRLNKEDRNTTMNLCHLKSDWLLNTKNPSIKDFIEQKSQLENTLQPILSKLNTPPSGSLKNTKLRVSGSSRGSP</sequence>
<dbReference type="EMBL" id="AFYH01077471">
    <property type="status" value="NOT_ANNOTATED_CDS"/>
    <property type="molecule type" value="Genomic_DNA"/>
</dbReference>
<dbReference type="Ensembl" id="ENSLACT00000014583.2">
    <property type="protein sequence ID" value="ENSLACP00000014483.2"/>
    <property type="gene ID" value="ENSLACG00000012743.2"/>
</dbReference>
<evidence type="ECO:0000256" key="2">
    <source>
        <dbReference type="SAM" id="MobiDB-lite"/>
    </source>
</evidence>
<dbReference type="PANTHER" id="PTHR22677:SF4">
    <property type="entry name" value="USHER SYNDROME TYPE-1G PROTEIN-LIKE PROTEIN"/>
    <property type="match status" value="1"/>
</dbReference>
<dbReference type="AlphaFoldDB" id="H3AXW2"/>
<dbReference type="EMBL" id="AFYH01077472">
    <property type="status" value="NOT_ANNOTATED_CDS"/>
    <property type="molecule type" value="Genomic_DNA"/>
</dbReference>
<dbReference type="InterPro" id="IPR036770">
    <property type="entry name" value="Ankyrin_rpt-contain_sf"/>
</dbReference>
<dbReference type="HOGENOM" id="CLU_087014_0_0_1"/>
<dbReference type="KEGG" id="lcm:102364117"/>
<dbReference type="SUPFAM" id="SSF48403">
    <property type="entry name" value="Ankyrin repeat"/>
    <property type="match status" value="1"/>
</dbReference>
<protein>
    <submittedName>
        <fullName evidence="3">Ankyrin repeat domain 45</fullName>
    </submittedName>
</protein>
<dbReference type="PANTHER" id="PTHR22677">
    <property type="entry name" value="ANKYRIN REPEAT DOMAIN-CONTAINING PROTEIN 60"/>
    <property type="match status" value="1"/>
</dbReference>
<reference evidence="3" key="2">
    <citation type="submission" date="2025-08" db="UniProtKB">
        <authorList>
            <consortium name="Ensembl"/>
        </authorList>
    </citation>
    <scope>IDENTIFICATION</scope>
</reference>
<feature type="region of interest" description="Disordered" evidence="2">
    <location>
        <begin position="207"/>
        <end position="233"/>
    </location>
</feature>
<dbReference type="PROSITE" id="PS50297">
    <property type="entry name" value="ANK_REP_REGION"/>
    <property type="match status" value="2"/>
</dbReference>
<dbReference type="Pfam" id="PF12796">
    <property type="entry name" value="Ank_2"/>
    <property type="match status" value="1"/>
</dbReference>
<dbReference type="GeneID" id="102364117"/>
<dbReference type="PROSITE" id="PS50088">
    <property type="entry name" value="ANK_REPEAT"/>
    <property type="match status" value="2"/>
</dbReference>
<gene>
    <name evidence="3" type="primary">ANKRD45</name>
</gene>
<dbReference type="Gene3D" id="1.20.1270.10">
    <property type="match status" value="1"/>
</dbReference>
<dbReference type="Gene3D" id="1.25.40.20">
    <property type="entry name" value="Ankyrin repeat-containing domain"/>
    <property type="match status" value="1"/>
</dbReference>
<feature type="repeat" description="ANK" evidence="1">
    <location>
        <begin position="79"/>
        <end position="111"/>
    </location>
</feature>
<reference evidence="4" key="1">
    <citation type="submission" date="2011-08" db="EMBL/GenBank/DDBJ databases">
        <title>The draft genome of Latimeria chalumnae.</title>
        <authorList>
            <person name="Di Palma F."/>
            <person name="Alfoldi J."/>
            <person name="Johnson J."/>
            <person name="Berlin A."/>
            <person name="Gnerre S."/>
            <person name="Jaffe D."/>
            <person name="MacCallum I."/>
            <person name="Young S."/>
            <person name="Walker B.J."/>
            <person name="Lander E."/>
            <person name="Lindblad-Toh K."/>
        </authorList>
    </citation>
    <scope>NUCLEOTIDE SEQUENCE [LARGE SCALE GENOMIC DNA]</scope>
    <source>
        <strain evidence="4">Wild caught</strain>
    </source>
</reference>
<dbReference type="STRING" id="7897.ENSLACP00000014483"/>
<proteinExistence type="predicted"/>
<dbReference type="InterPro" id="IPR029048">
    <property type="entry name" value="HSP70_C_sf"/>
</dbReference>
<dbReference type="CTD" id="339416"/>
<dbReference type="RefSeq" id="XP_005996898.1">
    <property type="nucleotide sequence ID" value="XM_005996836.2"/>
</dbReference>
<evidence type="ECO:0000313" key="4">
    <source>
        <dbReference type="Proteomes" id="UP000008672"/>
    </source>
</evidence>
<dbReference type="EMBL" id="AFYH01077470">
    <property type="status" value="NOT_ANNOTATED_CDS"/>
    <property type="molecule type" value="Genomic_DNA"/>
</dbReference>
<reference evidence="3" key="3">
    <citation type="submission" date="2025-09" db="UniProtKB">
        <authorList>
            <consortium name="Ensembl"/>
        </authorList>
    </citation>
    <scope>IDENTIFICATION</scope>
</reference>
<dbReference type="Proteomes" id="UP000008672">
    <property type="component" value="Unassembled WGS sequence"/>
</dbReference>